<reference evidence="12 13" key="1">
    <citation type="journal article" date="2019" name="Mol. Ecol. Resour.">
        <title>Improving Illumina assemblies with Hi-C and long reads: an example with the North African dromedary.</title>
        <authorList>
            <person name="Elbers J.P."/>
            <person name="Rogers M.F."/>
            <person name="Perelman P.L."/>
            <person name="Proskuryakova A.A."/>
            <person name="Serdyukova N.A."/>
            <person name="Johnson W.E."/>
            <person name="Horin P."/>
            <person name="Corander J."/>
            <person name="Murphy D."/>
            <person name="Burger P.A."/>
        </authorList>
    </citation>
    <scope>NUCLEOTIDE SEQUENCE [LARGE SCALE GENOMIC DNA]</scope>
    <source>
        <strain evidence="12">Drom800</strain>
        <tissue evidence="12">Blood</tissue>
    </source>
</reference>
<keyword evidence="6 8" id="KW-0175">Coiled coil</keyword>
<dbReference type="Pfam" id="PF00038">
    <property type="entry name" value="Filament"/>
    <property type="match status" value="2"/>
</dbReference>
<dbReference type="PROSITE" id="PS51842">
    <property type="entry name" value="IF_ROD_2"/>
    <property type="match status" value="1"/>
</dbReference>
<comment type="subcellular location">
    <subcellularLocation>
        <location evidence="2">Cytoplasm</location>
    </subcellularLocation>
    <subcellularLocation>
        <location evidence="1">Nucleus</location>
    </subcellularLocation>
</comment>
<evidence type="ECO:0000256" key="1">
    <source>
        <dbReference type="ARBA" id="ARBA00004123"/>
    </source>
</evidence>
<keyword evidence="13" id="KW-1185">Reference proteome</keyword>
<keyword evidence="4" id="KW-0416">Keratin</keyword>
<dbReference type="PANTHER" id="PTHR23239:SF368">
    <property type="entry name" value="KERATIN, TYPE I CYTOSKELETAL 14"/>
    <property type="match status" value="1"/>
</dbReference>
<name>A0A5N4D3F4_CAMDR</name>
<evidence type="ECO:0000256" key="5">
    <source>
        <dbReference type="ARBA" id="ARBA00022754"/>
    </source>
</evidence>
<evidence type="ECO:0000256" key="8">
    <source>
        <dbReference type="SAM" id="Coils"/>
    </source>
</evidence>
<dbReference type="GO" id="GO:0005198">
    <property type="term" value="F:structural molecule activity"/>
    <property type="evidence" value="ECO:0007669"/>
    <property type="project" value="InterPro"/>
</dbReference>
<evidence type="ECO:0000256" key="9">
    <source>
        <dbReference type="SAM" id="MobiDB-lite"/>
    </source>
</evidence>
<feature type="signal peptide" evidence="10">
    <location>
        <begin position="1"/>
        <end position="23"/>
    </location>
</feature>
<sequence length="276" mass="29681">MGACLSHLLLLFQGNLWAGGGSGGGFSSSSSSSGFAGALGDGFGGGYGVGLGGNFGGGDGLLVGSEKVTMQNLHNRLASCLDKVSALEEANADLEVKIRDWYQDQGPNPPVNTAPTSRLLRTRGTRVLDELTLARADLEMQTKGLKEELAYLGKSHEERGGGHRPRPGPKRILNEMCDQYKKMAEKNRREAEACFLCKFHLSFPRKSIPGEQPGGDQKPLLSAAGPDPGADQEQLAQLGCKMEQQNQEYKILLDVKTLLEQEMATYCRLLEGEDAP</sequence>
<gene>
    <name evidence="12" type="ORF">Cadr_000019078</name>
</gene>
<dbReference type="SUPFAM" id="SSF64593">
    <property type="entry name" value="Intermediate filament protein, coiled coil region"/>
    <property type="match status" value="2"/>
</dbReference>
<dbReference type="InterPro" id="IPR039008">
    <property type="entry name" value="IF_rod_dom"/>
</dbReference>
<evidence type="ECO:0000256" key="2">
    <source>
        <dbReference type="ARBA" id="ARBA00004496"/>
    </source>
</evidence>
<evidence type="ECO:0000256" key="3">
    <source>
        <dbReference type="ARBA" id="ARBA00022490"/>
    </source>
</evidence>
<dbReference type="SMR" id="A0A5N4D3F4"/>
<dbReference type="GO" id="GO:0045109">
    <property type="term" value="P:intermediate filament organization"/>
    <property type="evidence" value="ECO:0007669"/>
    <property type="project" value="TreeGrafter"/>
</dbReference>
<dbReference type="AlphaFoldDB" id="A0A5N4D3F4"/>
<dbReference type="Proteomes" id="UP000299084">
    <property type="component" value="Unassembled WGS sequence"/>
</dbReference>
<keyword evidence="3" id="KW-0963">Cytoplasm</keyword>
<evidence type="ECO:0000313" key="13">
    <source>
        <dbReference type="Proteomes" id="UP000299084"/>
    </source>
</evidence>
<dbReference type="Gene3D" id="1.20.5.170">
    <property type="match status" value="1"/>
</dbReference>
<evidence type="ECO:0000256" key="10">
    <source>
        <dbReference type="SAM" id="SignalP"/>
    </source>
</evidence>
<dbReference type="SMART" id="SM01391">
    <property type="entry name" value="Filament"/>
    <property type="match status" value="1"/>
</dbReference>
<evidence type="ECO:0000256" key="7">
    <source>
        <dbReference type="ARBA" id="ARBA00023242"/>
    </source>
</evidence>
<evidence type="ECO:0000313" key="12">
    <source>
        <dbReference type="EMBL" id="KAB1265625.1"/>
    </source>
</evidence>
<keyword evidence="10" id="KW-0732">Signal</keyword>
<dbReference type="EMBL" id="JWIN03000016">
    <property type="protein sequence ID" value="KAB1265625.1"/>
    <property type="molecule type" value="Genomic_DNA"/>
</dbReference>
<dbReference type="GO" id="GO:0030855">
    <property type="term" value="P:epithelial cell differentiation"/>
    <property type="evidence" value="ECO:0007669"/>
    <property type="project" value="TreeGrafter"/>
</dbReference>
<comment type="caution">
    <text evidence="12">The sequence shown here is derived from an EMBL/GenBank/DDBJ whole genome shotgun (WGS) entry which is preliminary data.</text>
</comment>
<dbReference type="InterPro" id="IPR002957">
    <property type="entry name" value="Keratin_I"/>
</dbReference>
<protein>
    <submittedName>
        <fullName evidence="12">Keratin</fullName>
    </submittedName>
</protein>
<dbReference type="GO" id="GO:0045095">
    <property type="term" value="C:keratin filament"/>
    <property type="evidence" value="ECO:0007669"/>
    <property type="project" value="TreeGrafter"/>
</dbReference>
<dbReference type="GO" id="GO:0005737">
    <property type="term" value="C:cytoplasm"/>
    <property type="evidence" value="ECO:0007669"/>
    <property type="project" value="UniProtKB-SubCell"/>
</dbReference>
<feature type="domain" description="IF rod" evidence="11">
    <location>
        <begin position="66"/>
        <end position="276"/>
    </location>
</feature>
<dbReference type="GO" id="GO:0005634">
    <property type="term" value="C:nucleus"/>
    <property type="evidence" value="ECO:0007669"/>
    <property type="project" value="UniProtKB-SubCell"/>
</dbReference>
<dbReference type="Gene3D" id="1.20.5.1160">
    <property type="entry name" value="Vasodilator-stimulated phosphoprotein"/>
    <property type="match status" value="1"/>
</dbReference>
<organism evidence="12 13">
    <name type="scientific">Camelus dromedarius</name>
    <name type="common">Dromedary</name>
    <name type="synonym">Arabian camel</name>
    <dbReference type="NCBI Taxonomy" id="9838"/>
    <lineage>
        <taxon>Eukaryota</taxon>
        <taxon>Metazoa</taxon>
        <taxon>Chordata</taxon>
        <taxon>Craniata</taxon>
        <taxon>Vertebrata</taxon>
        <taxon>Euteleostomi</taxon>
        <taxon>Mammalia</taxon>
        <taxon>Eutheria</taxon>
        <taxon>Laurasiatheria</taxon>
        <taxon>Artiodactyla</taxon>
        <taxon>Tylopoda</taxon>
        <taxon>Camelidae</taxon>
        <taxon>Camelus</taxon>
    </lineage>
</organism>
<dbReference type="PANTHER" id="PTHR23239">
    <property type="entry name" value="INTERMEDIATE FILAMENT"/>
    <property type="match status" value="1"/>
</dbReference>
<feature type="region of interest" description="Disordered" evidence="9">
    <location>
        <begin position="207"/>
        <end position="232"/>
    </location>
</feature>
<proteinExistence type="predicted"/>
<feature type="coiled-coil region" evidence="8">
    <location>
        <begin position="70"/>
        <end position="104"/>
    </location>
</feature>
<evidence type="ECO:0000259" key="11">
    <source>
        <dbReference type="PROSITE" id="PS51842"/>
    </source>
</evidence>
<evidence type="ECO:0000256" key="6">
    <source>
        <dbReference type="ARBA" id="ARBA00023054"/>
    </source>
</evidence>
<keyword evidence="7" id="KW-0539">Nucleus</keyword>
<accession>A0A5N4D3F4</accession>
<feature type="chain" id="PRO_5024362847" evidence="10">
    <location>
        <begin position="24"/>
        <end position="276"/>
    </location>
</feature>
<keyword evidence="5" id="KW-0403">Intermediate filament</keyword>
<evidence type="ECO:0000256" key="4">
    <source>
        <dbReference type="ARBA" id="ARBA00022744"/>
    </source>
</evidence>